<reference evidence="5 6" key="1">
    <citation type="submission" date="2022-06" db="EMBL/GenBank/DDBJ databases">
        <title>Isolation of gut microbiota from human fecal samples.</title>
        <authorList>
            <person name="Pamer E.G."/>
            <person name="Barat B."/>
            <person name="Waligurski E."/>
            <person name="Medina S."/>
            <person name="Paddock L."/>
            <person name="Mostad J."/>
        </authorList>
    </citation>
    <scope>NUCLEOTIDE SEQUENCE [LARGE SCALE GENOMIC DNA]</scope>
    <source>
        <strain evidence="5 6">DFI.9.90</strain>
    </source>
</reference>
<dbReference type="EMBL" id="JANFYT010000020">
    <property type="protein sequence ID" value="MCQ4814770.1"/>
    <property type="molecule type" value="Genomic_DNA"/>
</dbReference>
<dbReference type="CDD" id="cd10549">
    <property type="entry name" value="MtMvhB_like"/>
    <property type="match status" value="1"/>
</dbReference>
<dbReference type="RefSeq" id="WP_008713427.1">
    <property type="nucleotide sequence ID" value="NZ_CABKQM010000008.1"/>
</dbReference>
<accession>A0AAW5K1S2</accession>
<keyword evidence="3" id="KW-0411">Iron-sulfur</keyword>
<protein>
    <submittedName>
        <fullName evidence="5">Monomeric [FeFe] hydrogenase</fullName>
    </submittedName>
</protein>
<evidence type="ECO:0000313" key="5">
    <source>
        <dbReference type="EMBL" id="MCQ4814770.1"/>
    </source>
</evidence>
<dbReference type="Gene3D" id="3.30.70.20">
    <property type="match status" value="2"/>
</dbReference>
<evidence type="ECO:0000256" key="2">
    <source>
        <dbReference type="ARBA" id="ARBA00023004"/>
    </source>
</evidence>
<keyword evidence="6" id="KW-1185">Reference proteome</keyword>
<dbReference type="GO" id="GO:0051536">
    <property type="term" value="F:iron-sulfur cluster binding"/>
    <property type="evidence" value="ECO:0007669"/>
    <property type="project" value="UniProtKB-KW"/>
</dbReference>
<feature type="domain" description="4Fe-4S ferredoxin-type" evidence="4">
    <location>
        <begin position="120"/>
        <end position="150"/>
    </location>
</feature>
<organism evidence="5 6">
    <name type="scientific">Cloacibacillus evryensis</name>
    <dbReference type="NCBI Taxonomy" id="508460"/>
    <lineage>
        <taxon>Bacteria</taxon>
        <taxon>Thermotogati</taxon>
        <taxon>Synergistota</taxon>
        <taxon>Synergistia</taxon>
        <taxon>Synergistales</taxon>
        <taxon>Synergistaceae</taxon>
        <taxon>Cloacibacillus</taxon>
    </lineage>
</organism>
<dbReference type="PROSITE" id="PS00198">
    <property type="entry name" value="4FE4S_FER_1"/>
    <property type="match status" value="1"/>
</dbReference>
<dbReference type="InterPro" id="IPR004108">
    <property type="entry name" value="Fe_hydrogenase_lsu_C"/>
</dbReference>
<dbReference type="InterPro" id="IPR057431">
    <property type="entry name" value="LdpA_Fe-S-bd"/>
</dbReference>
<dbReference type="Gene3D" id="3.40.950.10">
    <property type="entry name" value="Fe-only Hydrogenase (Larger Subunit), Chain L, domain 3"/>
    <property type="match status" value="1"/>
</dbReference>
<dbReference type="Pfam" id="PF25160">
    <property type="entry name" value="LdpA_Fe-S-bd"/>
    <property type="match status" value="2"/>
</dbReference>
<sequence>MLSNHLIEVKRWVIRSIAGAYIHSREIPGGSYAQDSDFRQSVKKLPFVHIPPGSAARYRCCVYKERAIVRLRVLAGLGFSVEADDEMTSLLEYADRALKRHQIEGPALTIIDIACKGCVNARYYVTELCQGCLARPCESVCPFGAIHVEDGHSRIEKTKCKNCGRCKEVCPYHAIAKIAVPCEESCPTNAIQKDENGVASVDHAKCISCGCCVAACPFGAVLERSQIVDVVRALDSRKQIYALVAPAIAGQFEASFAQLVTAIRELGFSDVVEVALGADKTAVDEAEELRERMANKRPFMTTSCCPAYIQAARRHMPELTPHISDTPTPMHFTAEMMKTKNPRNINVFIGPCVAKRKEAMEDSCVDYVMTFEELSALFEAAGINPSACEEAELKKNASAQGRGFAISGGVAAAVKCALGEEAEIRTTCINGLSKATMAQLKAYAKNGAPFDLIEVMTCPGGCISGAGVAMRDKKAKDGVEKFVRESEPLRVNNDGCGQ</sequence>
<feature type="domain" description="4Fe-4S ferredoxin-type" evidence="4">
    <location>
        <begin position="197"/>
        <end position="226"/>
    </location>
</feature>
<keyword evidence="1" id="KW-0479">Metal-binding</keyword>
<dbReference type="InterPro" id="IPR050340">
    <property type="entry name" value="Cytosolic_Fe-S_CAF"/>
</dbReference>
<dbReference type="AlphaFoldDB" id="A0AAW5K1S2"/>
<dbReference type="SUPFAM" id="SSF53920">
    <property type="entry name" value="Fe-only hydrogenase"/>
    <property type="match status" value="1"/>
</dbReference>
<dbReference type="PANTHER" id="PTHR11615">
    <property type="entry name" value="NITRATE, FORMATE, IRON DEHYDROGENASE"/>
    <property type="match status" value="1"/>
</dbReference>
<evidence type="ECO:0000256" key="3">
    <source>
        <dbReference type="ARBA" id="ARBA00023014"/>
    </source>
</evidence>
<gene>
    <name evidence="5" type="ORF">NE630_10055</name>
</gene>
<dbReference type="InterPro" id="IPR027631">
    <property type="entry name" value="Mono_FeFe_hydrog"/>
</dbReference>
<evidence type="ECO:0000259" key="4">
    <source>
        <dbReference type="PROSITE" id="PS51379"/>
    </source>
</evidence>
<name>A0AAW5K1S2_9BACT</name>
<evidence type="ECO:0000256" key="1">
    <source>
        <dbReference type="ARBA" id="ARBA00022723"/>
    </source>
</evidence>
<evidence type="ECO:0000313" key="6">
    <source>
        <dbReference type="Proteomes" id="UP001205919"/>
    </source>
</evidence>
<dbReference type="InterPro" id="IPR009016">
    <property type="entry name" value="Fe_hydrogenase"/>
</dbReference>
<keyword evidence="2" id="KW-0408">Iron</keyword>
<dbReference type="InterPro" id="IPR017896">
    <property type="entry name" value="4Fe4S_Fe-S-bd"/>
</dbReference>
<dbReference type="Pfam" id="PF02906">
    <property type="entry name" value="Fe_hyd_lg_C"/>
    <property type="match status" value="1"/>
</dbReference>
<dbReference type="InterPro" id="IPR017900">
    <property type="entry name" value="4Fe4S_Fe_S_CS"/>
</dbReference>
<dbReference type="NCBIfam" id="TIGR04105">
    <property type="entry name" value="FeFe_hydrog_B1"/>
    <property type="match status" value="1"/>
</dbReference>
<dbReference type="SUPFAM" id="SSF54862">
    <property type="entry name" value="4Fe-4S ferredoxins"/>
    <property type="match status" value="2"/>
</dbReference>
<dbReference type="GO" id="GO:0046872">
    <property type="term" value="F:metal ion binding"/>
    <property type="evidence" value="ECO:0007669"/>
    <property type="project" value="UniProtKB-KW"/>
</dbReference>
<proteinExistence type="predicted"/>
<feature type="domain" description="4Fe-4S ferredoxin-type" evidence="4">
    <location>
        <begin position="151"/>
        <end position="180"/>
    </location>
</feature>
<comment type="caution">
    <text evidence="5">The sequence shown here is derived from an EMBL/GenBank/DDBJ whole genome shotgun (WGS) entry which is preliminary data.</text>
</comment>
<dbReference type="Proteomes" id="UP001205919">
    <property type="component" value="Unassembled WGS sequence"/>
</dbReference>
<dbReference type="PROSITE" id="PS51379">
    <property type="entry name" value="4FE4S_FER_2"/>
    <property type="match status" value="3"/>
</dbReference>